<proteinExistence type="predicted"/>
<dbReference type="HOGENOM" id="CLU_3375679_0_0_5"/>
<dbReference type="AlphaFoldDB" id="Q16BP9"/>
<dbReference type="Proteomes" id="UP000007029">
    <property type="component" value="Chromosome"/>
</dbReference>
<keyword evidence="2" id="KW-1185">Reference proteome</keyword>
<organism evidence="1 2">
    <name type="scientific">Roseobacter denitrificans (strain ATCC 33942 / OCh 114)</name>
    <name type="common">Erythrobacter sp. (strain OCh 114)</name>
    <name type="synonym">Roseobacter denitrificans</name>
    <dbReference type="NCBI Taxonomy" id="375451"/>
    <lineage>
        <taxon>Bacteria</taxon>
        <taxon>Pseudomonadati</taxon>
        <taxon>Pseudomonadota</taxon>
        <taxon>Alphaproteobacteria</taxon>
        <taxon>Rhodobacterales</taxon>
        <taxon>Roseobacteraceae</taxon>
        <taxon>Roseobacter</taxon>
    </lineage>
</organism>
<sequence length="34" mass="3855">MIEVFRTTLKMPFSTETAPNVRSVVRQSHPLPLA</sequence>
<dbReference type="KEGG" id="rde:RD1_0926"/>
<reference evidence="1 2" key="1">
    <citation type="journal article" date="2007" name="J. Bacteriol.">
        <title>The complete genome sequence of Roseobacter denitrificans reveals a mixotrophic rather than photosynthetic metabolism.</title>
        <authorList>
            <person name="Swingley W.D."/>
            <person name="Sadekar S."/>
            <person name="Mastrian S.D."/>
            <person name="Matthies H.J."/>
            <person name="Hao J."/>
            <person name="Ramos H."/>
            <person name="Acharya C.R."/>
            <person name="Conrad A.L."/>
            <person name="Taylor H.L."/>
            <person name="Dejesa L.C."/>
            <person name="Shah M.K."/>
            <person name="O'huallachain M.E."/>
            <person name="Lince M.T."/>
            <person name="Blankenship R.E."/>
            <person name="Beatty J.T."/>
            <person name="Touchman J.W."/>
        </authorList>
    </citation>
    <scope>NUCLEOTIDE SEQUENCE [LARGE SCALE GENOMIC DNA]</scope>
    <source>
        <strain evidence="2">ATCC 33942 / OCh 114</strain>
    </source>
</reference>
<gene>
    <name evidence="1" type="ordered locus">RD1_0926</name>
</gene>
<accession>Q16BP9</accession>
<name>Q16BP9_ROSDO</name>
<protein>
    <submittedName>
        <fullName evidence="1">Uncharacterized protein</fullName>
    </submittedName>
</protein>
<dbReference type="EMBL" id="CP000362">
    <property type="protein sequence ID" value="ABG30594.1"/>
    <property type="molecule type" value="Genomic_DNA"/>
</dbReference>
<evidence type="ECO:0000313" key="2">
    <source>
        <dbReference type="Proteomes" id="UP000007029"/>
    </source>
</evidence>
<evidence type="ECO:0000313" key="1">
    <source>
        <dbReference type="EMBL" id="ABG30594.1"/>
    </source>
</evidence>